<dbReference type="InterPro" id="IPR017441">
    <property type="entry name" value="Protein_kinase_ATP_BS"/>
</dbReference>
<dbReference type="SUPFAM" id="SSF56112">
    <property type="entry name" value="Protein kinase-like (PK-like)"/>
    <property type="match status" value="1"/>
</dbReference>
<feature type="repeat" description="WD" evidence="3">
    <location>
        <begin position="639"/>
        <end position="680"/>
    </location>
</feature>
<dbReference type="GO" id="GO:0004672">
    <property type="term" value="F:protein kinase activity"/>
    <property type="evidence" value="ECO:0007669"/>
    <property type="project" value="InterPro"/>
</dbReference>
<dbReference type="EMBL" id="BKZV01000003">
    <property type="protein sequence ID" value="GER84007.1"/>
    <property type="molecule type" value="Genomic_DNA"/>
</dbReference>
<feature type="repeat" description="WD" evidence="3">
    <location>
        <begin position="597"/>
        <end position="638"/>
    </location>
</feature>
<feature type="repeat" description="WD" evidence="3">
    <location>
        <begin position="427"/>
        <end position="468"/>
    </location>
</feature>
<evidence type="ECO:0000256" key="5">
    <source>
        <dbReference type="SAM" id="MobiDB-lite"/>
    </source>
</evidence>
<dbReference type="CDD" id="cd14014">
    <property type="entry name" value="STKc_PknB_like"/>
    <property type="match status" value="1"/>
</dbReference>
<feature type="transmembrane region" description="Helical" evidence="6">
    <location>
        <begin position="381"/>
        <end position="402"/>
    </location>
</feature>
<feature type="repeat" description="WD" evidence="3">
    <location>
        <begin position="469"/>
        <end position="510"/>
    </location>
</feature>
<dbReference type="InterPro" id="IPR015943">
    <property type="entry name" value="WD40/YVTN_repeat-like_dom_sf"/>
</dbReference>
<evidence type="ECO:0000256" key="3">
    <source>
        <dbReference type="PROSITE-ProRule" id="PRU00221"/>
    </source>
</evidence>
<dbReference type="PROSITE" id="PS00107">
    <property type="entry name" value="PROTEIN_KINASE_ATP"/>
    <property type="match status" value="1"/>
</dbReference>
<evidence type="ECO:0000256" key="1">
    <source>
        <dbReference type="ARBA" id="ARBA00022574"/>
    </source>
</evidence>
<evidence type="ECO:0000256" key="4">
    <source>
        <dbReference type="PROSITE-ProRule" id="PRU10141"/>
    </source>
</evidence>
<dbReference type="CDD" id="cd00200">
    <property type="entry name" value="WD40"/>
    <property type="match status" value="1"/>
</dbReference>
<keyword evidence="1 3" id="KW-0853">WD repeat</keyword>
<dbReference type="Gene3D" id="1.10.510.10">
    <property type="entry name" value="Transferase(Phosphotransferase) domain 1"/>
    <property type="match status" value="1"/>
</dbReference>
<dbReference type="InterPro" id="IPR036322">
    <property type="entry name" value="WD40_repeat_dom_sf"/>
</dbReference>
<keyword evidence="4" id="KW-0067">ATP-binding</keyword>
<dbReference type="PROSITE" id="PS50294">
    <property type="entry name" value="WD_REPEATS_REGION"/>
    <property type="match status" value="5"/>
</dbReference>
<dbReference type="GO" id="GO:0005524">
    <property type="term" value="F:ATP binding"/>
    <property type="evidence" value="ECO:0007669"/>
    <property type="project" value="UniProtKB-UniRule"/>
</dbReference>
<keyword evidence="9" id="KW-1185">Reference proteome</keyword>
<dbReference type="AlphaFoldDB" id="A0A5J4KB93"/>
<evidence type="ECO:0000313" key="9">
    <source>
        <dbReference type="Proteomes" id="UP000334820"/>
    </source>
</evidence>
<dbReference type="PRINTS" id="PR00320">
    <property type="entry name" value="GPROTEINBRPT"/>
</dbReference>
<dbReference type="Gene3D" id="2.130.10.10">
    <property type="entry name" value="YVTN repeat-like/Quinoprotein amine dehydrogenase"/>
    <property type="match status" value="3"/>
</dbReference>
<feature type="domain" description="Protein kinase" evidence="7">
    <location>
        <begin position="41"/>
        <end position="300"/>
    </location>
</feature>
<evidence type="ECO:0000256" key="6">
    <source>
        <dbReference type="SAM" id="Phobius"/>
    </source>
</evidence>
<sequence length="714" mass="76512">MQADDFCAIGTLLTLWGRQPGRCRPLPAPLATVGALLLGRYHLIRELGQGGMGTVFLAEDQRLGARAVAVKCLYKHRLSPQERAEAGRAFQQEAELLARLHHPSLPAIHDYWSEPEASYLVMDYIEGETLEVIQQRAGQRPLPLAQVLGWGQQLCEVLAYLHEQQPPIIFRDLKPANVMLRRSDGRLLLIDFGIARHFKPGKAHDTVALGSPGFAAPEQYGKEQTTPRSDLYSLGAVLHSLLSGNDPSEQPFRFAPLRQLNPGVPEGLAQLIEELVALEPKQRPSSAREVLERLKRQAWQTGAGVGGGSGVSALVGGGQARGQRAAAAQPGQGLAPTVPAGPLVSSASQAQAGGQRQLQQPALISPPTARAQKPRMPRRSLLALGLGGGVLALTCGGAFFIVSQSRTTNLATQEAQGSGKESLLLTCQGHQGPVTALAWSPDHTVLASASSDKTVCLWDANTGARLRVYTGHQSEVRALSWSPGGVYLASGSADGLIHIWDADTGQLQRSYRGHNGAINALAWSPQSDNSQLASAGDDGSVSIWDGLSGQLLWSQLNYNGRIRALAWSPDGRQLASAGDAGLVEIRETLWWSILRFYRGHSGPIWSLAWSPDGSLLASGSADTTVQIWNSSTGERLLTYRGHSDTVTGLGWSPSLDEIASCSYDGTVQVWGSRSGQLLGTGKSAAFQALIWWPSYTLLATGDKGAHVQIWQISY</sequence>
<keyword evidence="6" id="KW-1133">Transmembrane helix</keyword>
<keyword evidence="2" id="KW-0677">Repeat</keyword>
<dbReference type="InterPro" id="IPR019775">
    <property type="entry name" value="WD40_repeat_CS"/>
</dbReference>
<feature type="region of interest" description="Disordered" evidence="5">
    <location>
        <begin position="322"/>
        <end position="376"/>
    </location>
</feature>
<keyword evidence="6" id="KW-0472">Membrane</keyword>
<accession>A0A5J4KB93</accession>
<dbReference type="Pfam" id="PF00069">
    <property type="entry name" value="Pkinase"/>
    <property type="match status" value="1"/>
</dbReference>
<dbReference type="PROSITE" id="PS50082">
    <property type="entry name" value="WD_REPEATS_2"/>
    <property type="match status" value="5"/>
</dbReference>
<dbReference type="SMART" id="SM00220">
    <property type="entry name" value="S_TKc"/>
    <property type="match status" value="1"/>
</dbReference>
<proteinExistence type="predicted"/>
<evidence type="ECO:0000313" key="8">
    <source>
        <dbReference type="EMBL" id="GER84007.1"/>
    </source>
</evidence>
<feature type="compositionally biased region" description="Low complexity" evidence="5">
    <location>
        <begin position="345"/>
        <end position="360"/>
    </location>
</feature>
<keyword evidence="4" id="KW-0547">Nucleotide-binding</keyword>
<dbReference type="InterPro" id="IPR001680">
    <property type="entry name" value="WD40_rpt"/>
</dbReference>
<dbReference type="PANTHER" id="PTHR44019">
    <property type="entry name" value="WD REPEAT-CONTAINING PROTEIN 55"/>
    <property type="match status" value="1"/>
</dbReference>
<dbReference type="SUPFAM" id="SSF50978">
    <property type="entry name" value="WD40 repeat-like"/>
    <property type="match status" value="1"/>
</dbReference>
<keyword evidence="6" id="KW-0812">Transmembrane</keyword>
<dbReference type="InterPro" id="IPR011009">
    <property type="entry name" value="Kinase-like_dom_sf"/>
</dbReference>
<organism evidence="8 9">
    <name type="scientific">Thermogemmatispora aurantia</name>
    <dbReference type="NCBI Taxonomy" id="2045279"/>
    <lineage>
        <taxon>Bacteria</taxon>
        <taxon>Bacillati</taxon>
        <taxon>Chloroflexota</taxon>
        <taxon>Ktedonobacteria</taxon>
        <taxon>Thermogemmatisporales</taxon>
        <taxon>Thermogemmatisporaceae</taxon>
        <taxon>Thermogemmatispora</taxon>
    </lineage>
</organism>
<feature type="compositionally biased region" description="Low complexity" evidence="5">
    <location>
        <begin position="322"/>
        <end position="336"/>
    </location>
</feature>
<dbReference type="RefSeq" id="WP_151728687.1">
    <property type="nucleotide sequence ID" value="NZ_BKZV01000003.1"/>
</dbReference>
<dbReference type="PROSITE" id="PS00678">
    <property type="entry name" value="WD_REPEATS_1"/>
    <property type="match status" value="3"/>
</dbReference>
<dbReference type="InterPro" id="IPR050505">
    <property type="entry name" value="WDR55/POC1"/>
</dbReference>
<evidence type="ECO:0000259" key="7">
    <source>
        <dbReference type="PROSITE" id="PS50011"/>
    </source>
</evidence>
<dbReference type="Gene3D" id="3.30.200.20">
    <property type="entry name" value="Phosphorylase Kinase, domain 1"/>
    <property type="match status" value="1"/>
</dbReference>
<reference evidence="8 9" key="1">
    <citation type="journal article" date="2019" name="Int. J. Syst. Evol. Microbiol.">
        <title>Thermogemmatispora aurantia sp. nov. and Thermogemmatispora argillosa sp. nov., within the class Ktedonobacteria, and emended description of the genus Thermogemmatispora.</title>
        <authorList>
            <person name="Zheng Y."/>
            <person name="Wang C.M."/>
            <person name="Sakai Y."/>
            <person name="Abe K."/>
            <person name="Yokota A."/>
            <person name="Yabe S."/>
        </authorList>
    </citation>
    <scope>NUCLEOTIDE SEQUENCE [LARGE SCALE GENOMIC DNA]</scope>
    <source>
        <strain evidence="8 9">A1-2</strain>
    </source>
</reference>
<feature type="repeat" description="WD" evidence="3">
    <location>
        <begin position="511"/>
        <end position="545"/>
    </location>
</feature>
<dbReference type="PROSITE" id="PS50011">
    <property type="entry name" value="PROTEIN_KINASE_DOM"/>
    <property type="match status" value="1"/>
</dbReference>
<dbReference type="InterPro" id="IPR000719">
    <property type="entry name" value="Prot_kinase_dom"/>
</dbReference>
<dbReference type="PANTHER" id="PTHR44019:SF8">
    <property type="entry name" value="POC1 CENTRIOLAR PROTEIN HOMOLOG"/>
    <property type="match status" value="1"/>
</dbReference>
<name>A0A5J4KB93_9CHLR</name>
<comment type="caution">
    <text evidence="8">The sequence shown here is derived from an EMBL/GenBank/DDBJ whole genome shotgun (WGS) entry which is preliminary data.</text>
</comment>
<dbReference type="Pfam" id="PF00400">
    <property type="entry name" value="WD40"/>
    <property type="match status" value="6"/>
</dbReference>
<gene>
    <name evidence="8" type="ORF">KTAU_26440</name>
</gene>
<dbReference type="SMART" id="SM00320">
    <property type="entry name" value="WD40"/>
    <property type="match status" value="7"/>
</dbReference>
<feature type="binding site" evidence="4">
    <location>
        <position position="71"/>
    </location>
    <ligand>
        <name>ATP</name>
        <dbReference type="ChEBI" id="CHEBI:30616"/>
    </ligand>
</feature>
<dbReference type="InterPro" id="IPR020472">
    <property type="entry name" value="WD40_PAC1"/>
</dbReference>
<evidence type="ECO:0000256" key="2">
    <source>
        <dbReference type="ARBA" id="ARBA00022737"/>
    </source>
</evidence>
<dbReference type="Proteomes" id="UP000334820">
    <property type="component" value="Unassembled WGS sequence"/>
</dbReference>
<protein>
    <recommendedName>
        <fullName evidence="7">Protein kinase domain-containing protein</fullName>
    </recommendedName>
</protein>